<evidence type="ECO:0000256" key="2">
    <source>
        <dbReference type="ARBA" id="ARBA00022884"/>
    </source>
</evidence>
<evidence type="ECO:0000259" key="5">
    <source>
        <dbReference type="PROSITE" id="PS50102"/>
    </source>
</evidence>
<dbReference type="HOGENOM" id="CLU_016304_7_1_1"/>
<dbReference type="PANTHER" id="PTHR47640:SF10">
    <property type="entry name" value="TRNA SELENOCYSTEINE 1-ASSOCIATED PROTEIN 1-RELATED"/>
    <property type="match status" value="1"/>
</dbReference>
<keyword evidence="2 3" id="KW-0694">RNA-binding</keyword>
<evidence type="ECO:0000256" key="4">
    <source>
        <dbReference type="SAM" id="MobiDB-lite"/>
    </source>
</evidence>
<dbReference type="Pfam" id="PF00076">
    <property type="entry name" value="RRM_1"/>
    <property type="match status" value="3"/>
</dbReference>
<feature type="compositionally biased region" description="Polar residues" evidence="4">
    <location>
        <begin position="1"/>
        <end position="16"/>
    </location>
</feature>
<dbReference type="GO" id="GO:0005829">
    <property type="term" value="C:cytosol"/>
    <property type="evidence" value="ECO:0007669"/>
    <property type="project" value="TreeGrafter"/>
</dbReference>
<keyword evidence="1" id="KW-0677">Repeat</keyword>
<evidence type="ECO:0000313" key="6">
    <source>
        <dbReference type="EMBL" id="CCE80460.1"/>
    </source>
</evidence>
<feature type="domain" description="RRM" evidence="5">
    <location>
        <begin position="76"/>
        <end position="161"/>
    </location>
</feature>
<dbReference type="eggNOG" id="KOG0118">
    <property type="taxonomic scope" value="Eukaryota"/>
</dbReference>
<dbReference type="InterPro" id="IPR050825">
    <property type="entry name" value="RBM42_RBP45_47-like"/>
</dbReference>
<dbReference type="AlphaFoldDB" id="G8YGA8"/>
<dbReference type="STRING" id="559304.G8YGA8"/>
<reference evidence="8" key="2">
    <citation type="journal article" date="2012" name="G3 (Bethesda)">
        <title>Pichia sorbitophila, an interspecies yeast hybrid reveals early steps of genome resolution following polyploidization.</title>
        <authorList>
            <person name="Leh Louis V."/>
            <person name="Despons L."/>
            <person name="Friedrich A."/>
            <person name="Martin T."/>
            <person name="Durrens P."/>
            <person name="Casaregola S."/>
            <person name="Neuveglise C."/>
            <person name="Fairhead C."/>
            <person name="Marck C."/>
            <person name="Cruz J.A."/>
            <person name="Straub M.L."/>
            <person name="Kugler V."/>
            <person name="Sacerdot C."/>
            <person name="Uzunov Z."/>
            <person name="Thierry A."/>
            <person name="Weiss S."/>
            <person name="Bleykasten C."/>
            <person name="De Montigny J."/>
            <person name="Jacques N."/>
            <person name="Jung P."/>
            <person name="Lemaire M."/>
            <person name="Mallet S."/>
            <person name="Morel G."/>
            <person name="Richard G.F."/>
            <person name="Sarkar A."/>
            <person name="Savel G."/>
            <person name="Schacherer J."/>
            <person name="Seret M.L."/>
            <person name="Talla E."/>
            <person name="Samson G."/>
            <person name="Jubin C."/>
            <person name="Poulain J."/>
            <person name="Vacherie B."/>
            <person name="Barbe V."/>
            <person name="Pelletier E."/>
            <person name="Sherman D.J."/>
            <person name="Westhof E."/>
            <person name="Weissenbach J."/>
            <person name="Baret P.V."/>
            <person name="Wincker P."/>
            <person name="Gaillardin C."/>
            <person name="Dujon B."/>
            <person name="Souciet J.L."/>
        </authorList>
    </citation>
    <scope>NUCLEOTIDE SEQUENCE [LARGE SCALE GENOMIC DNA]</scope>
    <source>
        <strain evidence="8">ATCC MYA-4447 / BCRC 22081 / CBS 7064 / NBRC 10061 / NRRL Y-12695</strain>
    </source>
</reference>
<dbReference type="Proteomes" id="UP000005222">
    <property type="component" value="Chromosome G"/>
</dbReference>
<evidence type="ECO:0000256" key="3">
    <source>
        <dbReference type="PROSITE-ProRule" id="PRU00176"/>
    </source>
</evidence>
<evidence type="ECO:0000313" key="7">
    <source>
        <dbReference type="EMBL" id="CCE81225.1"/>
    </source>
</evidence>
<evidence type="ECO:0000256" key="1">
    <source>
        <dbReference type="ARBA" id="ARBA00022737"/>
    </source>
</evidence>
<reference evidence="7" key="1">
    <citation type="submission" date="2011-10" db="EMBL/GenBank/DDBJ databases">
        <authorList>
            <person name="Genoscope - CEA"/>
        </authorList>
    </citation>
    <scope>NUCLEOTIDE SEQUENCE</scope>
</reference>
<keyword evidence="8" id="KW-1185">Reference proteome</keyword>
<organism evidence="7 8">
    <name type="scientific">Pichia sorbitophila (strain ATCC MYA-4447 / BCRC 22081 / CBS 7064 / NBRC 10061 / NRRL Y-12695)</name>
    <name type="common">Hybrid yeast</name>
    <dbReference type="NCBI Taxonomy" id="559304"/>
    <lineage>
        <taxon>Eukaryota</taxon>
        <taxon>Fungi</taxon>
        <taxon>Dikarya</taxon>
        <taxon>Ascomycota</taxon>
        <taxon>Saccharomycotina</taxon>
        <taxon>Pichiomycetes</taxon>
        <taxon>Debaryomycetaceae</taxon>
        <taxon>Millerozyma</taxon>
    </lineage>
</organism>
<feature type="domain" description="RRM" evidence="5">
    <location>
        <begin position="184"/>
        <end position="264"/>
    </location>
</feature>
<dbReference type="EMBL" id="FO082053">
    <property type="protein sequence ID" value="CCE80460.1"/>
    <property type="molecule type" value="Genomic_DNA"/>
</dbReference>
<gene>
    <name evidence="7" type="primary">Piso0_003577</name>
    <name evidence="6" type="ORF">GNLVRS01_PISO0G15384g</name>
    <name evidence="7" type="ORF">GNLVRS01_PISO0H15385g</name>
</gene>
<feature type="region of interest" description="Disordered" evidence="4">
    <location>
        <begin position="1"/>
        <end position="73"/>
    </location>
</feature>
<dbReference type="SMART" id="SM00360">
    <property type="entry name" value="RRM"/>
    <property type="match status" value="3"/>
</dbReference>
<dbReference type="Proteomes" id="UP000005222">
    <property type="component" value="Chromosome H"/>
</dbReference>
<dbReference type="CDD" id="cd12611">
    <property type="entry name" value="RRM1_NGR1_NAM8_like"/>
    <property type="match status" value="1"/>
</dbReference>
<dbReference type="InParanoid" id="G8YGA8"/>
<proteinExistence type="predicted"/>
<evidence type="ECO:0000313" key="8">
    <source>
        <dbReference type="Proteomes" id="UP000005222"/>
    </source>
</evidence>
<dbReference type="SUPFAM" id="SSF54928">
    <property type="entry name" value="RNA-binding domain, RBD"/>
    <property type="match status" value="3"/>
</dbReference>
<dbReference type="InterPro" id="IPR000504">
    <property type="entry name" value="RRM_dom"/>
</dbReference>
<feature type="domain" description="RRM" evidence="5">
    <location>
        <begin position="303"/>
        <end position="375"/>
    </location>
</feature>
<dbReference type="OrthoDB" id="446113at2759"/>
<dbReference type="InterPro" id="IPR035979">
    <property type="entry name" value="RBD_domain_sf"/>
</dbReference>
<dbReference type="Gene3D" id="3.30.70.330">
    <property type="match status" value="3"/>
</dbReference>
<name>G8YGA8_PICSO</name>
<dbReference type="GO" id="GO:0003729">
    <property type="term" value="F:mRNA binding"/>
    <property type="evidence" value="ECO:0007669"/>
    <property type="project" value="InterPro"/>
</dbReference>
<dbReference type="GO" id="GO:0006376">
    <property type="term" value="P:mRNA splice site recognition"/>
    <property type="evidence" value="ECO:0007669"/>
    <property type="project" value="TreeGrafter"/>
</dbReference>
<accession>G8YGA8</accession>
<sequence>MQNGFHSNQARRQQYNYGPGNKFSGSNPNRFNRRGAYGGSFQDYRKSARPDSYNNANKPSYQHSSDQQASSFDNSNQLWMGDLEPSWDEKTIKKIWQSFGESPTSVKIIKDKFTSGNNKARNVGYCFVSFPDSNTVASALQKNGLQIPGSTKTLKLNWASGSNSLQQDNAKQGGRFSSKSQNDYSIFVGDLGMDVSETLLFESFNRNYPGQIKQVKIMIDPVTKLSKGFGFVKFASPHSQQKALTEMNGYQVGSRSIRVGMASGSNMSINQEKSPYPDGVSASQIQIPQYQPPLNHITDPENTTLRVDGLPANFTPDDLALHFINFGNIVHCHISPDHSFGLIKFLVRTDAEKAMLYAHGAILDGCRVKVTWGKNDTDSQDATNTTQNTTKHYKKSSLLPPIYGRLGSHNIMFDRLSPTELKQKRSECFEESEPMSVQKSNQLLIDKKNHSLSLLDFSPF</sequence>
<protein>
    <submittedName>
        <fullName evidence="7">Piso0_003577 protein</fullName>
    </submittedName>
</protein>
<dbReference type="EMBL" id="FO082052">
    <property type="protein sequence ID" value="CCE81225.1"/>
    <property type="molecule type" value="Genomic_DNA"/>
</dbReference>
<dbReference type="PROSITE" id="PS50102">
    <property type="entry name" value="RRM"/>
    <property type="match status" value="3"/>
</dbReference>
<dbReference type="InterPro" id="IPR012677">
    <property type="entry name" value="Nucleotide-bd_a/b_plait_sf"/>
</dbReference>
<dbReference type="PANTHER" id="PTHR47640">
    <property type="entry name" value="TRNA SELENOCYSTEINE 1-ASSOCIATED PROTEIN 1-RELATED-RELATED"/>
    <property type="match status" value="1"/>
</dbReference>
<feature type="compositionally biased region" description="Polar residues" evidence="4">
    <location>
        <begin position="52"/>
        <end position="73"/>
    </location>
</feature>
<dbReference type="FunCoup" id="G8YGA8">
    <property type="interactions" value="287"/>
</dbReference>